<dbReference type="SUPFAM" id="SSF51230">
    <property type="entry name" value="Single hybrid motif"/>
    <property type="match status" value="1"/>
</dbReference>
<dbReference type="NCBIfam" id="NF002270">
    <property type="entry name" value="PRK01202.1"/>
    <property type="match status" value="1"/>
</dbReference>
<dbReference type="Proteomes" id="UP000271241">
    <property type="component" value="Unassembled WGS sequence"/>
</dbReference>
<dbReference type="STRING" id="78915.A0A4P9XUR2"/>
<keyword evidence="2 4" id="KW-0450">Lipoyl</keyword>
<dbReference type="GO" id="GO:0019464">
    <property type="term" value="P:glycine decarboxylation via glycine cleavage system"/>
    <property type="evidence" value="ECO:0007669"/>
    <property type="project" value="UniProtKB-UniRule"/>
</dbReference>
<dbReference type="EMBL" id="KZ992493">
    <property type="protein sequence ID" value="RKP09712.1"/>
    <property type="molecule type" value="Genomic_DNA"/>
</dbReference>
<dbReference type="GO" id="GO:0005960">
    <property type="term" value="C:glycine cleavage complex"/>
    <property type="evidence" value="ECO:0007669"/>
    <property type="project" value="UniProtKB-UniRule"/>
</dbReference>
<dbReference type="PROSITE" id="PS00189">
    <property type="entry name" value="LIPOYL"/>
    <property type="match status" value="1"/>
</dbReference>
<dbReference type="OrthoDB" id="10264154at2759"/>
<dbReference type="InterPro" id="IPR017453">
    <property type="entry name" value="GCV_H_sub"/>
</dbReference>
<comment type="cofactor">
    <cofactor evidence="5">
        <name>(R)-lipoate</name>
        <dbReference type="ChEBI" id="CHEBI:83088"/>
    </cofactor>
    <text evidence="5">Binds 1 lipoyl cofactor covalently.</text>
</comment>
<proteinExistence type="inferred from homology"/>
<dbReference type="PANTHER" id="PTHR11715">
    <property type="entry name" value="GLYCINE CLEAVAGE SYSTEM H PROTEIN"/>
    <property type="match status" value="1"/>
</dbReference>
<dbReference type="HAMAP" id="MF_00272">
    <property type="entry name" value="GcvH"/>
    <property type="match status" value="1"/>
</dbReference>
<comment type="subcellular location">
    <subcellularLocation>
        <location evidence="5">Mitochondrion</location>
    </subcellularLocation>
</comment>
<dbReference type="InterPro" id="IPR011053">
    <property type="entry name" value="Single_hybrid_motif"/>
</dbReference>
<comment type="function">
    <text evidence="5">The H protein shuttles the methylamine group of glycine from the P protein to the T protein.</text>
</comment>
<evidence type="ECO:0000256" key="1">
    <source>
        <dbReference type="ARBA" id="ARBA00009249"/>
    </source>
</evidence>
<dbReference type="CDD" id="cd06848">
    <property type="entry name" value="GCS_H"/>
    <property type="match status" value="1"/>
</dbReference>
<dbReference type="InterPro" id="IPR000089">
    <property type="entry name" value="Biotin_lipoyl"/>
</dbReference>
<accession>A0A4P9XUR2</accession>
<evidence type="ECO:0000256" key="3">
    <source>
        <dbReference type="ARBA" id="ARBA00022946"/>
    </source>
</evidence>
<dbReference type="InterPro" id="IPR033753">
    <property type="entry name" value="GCV_H/Fam206"/>
</dbReference>
<gene>
    <name evidence="7" type="ORF">THASP1DRAFT_28482</name>
</gene>
<protein>
    <recommendedName>
        <fullName evidence="5">Glycine cleavage system H protein</fullName>
    </recommendedName>
</protein>
<dbReference type="InterPro" id="IPR003016">
    <property type="entry name" value="2-oxoA_DH_lipoyl-BS"/>
</dbReference>
<comment type="subunit">
    <text evidence="5">The glycine cleavage system is composed of four proteins: P, T, L and H.</text>
</comment>
<name>A0A4P9XUR2_9FUNG</name>
<dbReference type="Pfam" id="PF01597">
    <property type="entry name" value="GCV_H"/>
    <property type="match status" value="1"/>
</dbReference>
<dbReference type="InterPro" id="IPR002930">
    <property type="entry name" value="GCV_H"/>
</dbReference>
<evidence type="ECO:0000256" key="5">
    <source>
        <dbReference type="RuleBase" id="RU364055"/>
    </source>
</evidence>
<dbReference type="NCBIfam" id="TIGR00527">
    <property type="entry name" value="gcvH"/>
    <property type="match status" value="1"/>
</dbReference>
<keyword evidence="5" id="KW-0496">Mitochondrion</keyword>
<feature type="domain" description="Lipoyl-binding" evidence="6">
    <location>
        <begin position="53"/>
        <end position="136"/>
    </location>
</feature>
<evidence type="ECO:0000259" key="6">
    <source>
        <dbReference type="PROSITE" id="PS50968"/>
    </source>
</evidence>
<dbReference type="PANTHER" id="PTHR11715:SF3">
    <property type="entry name" value="GLYCINE CLEAVAGE SYSTEM H PROTEIN-RELATED"/>
    <property type="match status" value="1"/>
</dbReference>
<evidence type="ECO:0000256" key="4">
    <source>
        <dbReference type="PIRSR" id="PIRSR617453-50"/>
    </source>
</evidence>
<keyword evidence="3 5" id="KW-0809">Transit peptide</keyword>
<dbReference type="GO" id="GO:0005739">
    <property type="term" value="C:mitochondrion"/>
    <property type="evidence" value="ECO:0007669"/>
    <property type="project" value="UniProtKB-SubCell"/>
</dbReference>
<reference evidence="8" key="1">
    <citation type="journal article" date="2018" name="Nat. Microbiol.">
        <title>Leveraging single-cell genomics to expand the fungal tree of life.</title>
        <authorList>
            <person name="Ahrendt S.R."/>
            <person name="Quandt C.A."/>
            <person name="Ciobanu D."/>
            <person name="Clum A."/>
            <person name="Salamov A."/>
            <person name="Andreopoulos B."/>
            <person name="Cheng J.F."/>
            <person name="Woyke T."/>
            <person name="Pelin A."/>
            <person name="Henrissat B."/>
            <person name="Reynolds N.K."/>
            <person name="Benny G.L."/>
            <person name="Smith M.E."/>
            <person name="James T.Y."/>
            <person name="Grigoriev I.V."/>
        </authorList>
    </citation>
    <scope>NUCLEOTIDE SEQUENCE [LARGE SCALE GENOMIC DNA]</scope>
    <source>
        <strain evidence="8">RSA 1356</strain>
    </source>
</reference>
<dbReference type="Gene3D" id="2.40.50.100">
    <property type="match status" value="1"/>
</dbReference>
<feature type="modified residue" description="N6-lipoyllysine" evidence="4">
    <location>
        <position position="95"/>
    </location>
</feature>
<evidence type="ECO:0000313" key="7">
    <source>
        <dbReference type="EMBL" id="RKP09712.1"/>
    </source>
</evidence>
<sequence>MALRLTRQLVRAAPASFAPRATAAWTSLTFQRMYATKRFTEDHEWVVLGDDGIATIGITDHAQSKLGEVVYVDLSAQPGEQVESGGVLCSIESVKAASDVYAPIAGEVLESNGELNESPELINSDPETKGWLVKLRPTDASEVDKLMDKDAYEKLI</sequence>
<dbReference type="GO" id="GO:0009249">
    <property type="term" value="P:protein lipoylation"/>
    <property type="evidence" value="ECO:0007669"/>
    <property type="project" value="TreeGrafter"/>
</dbReference>
<organism evidence="7 8">
    <name type="scientific">Thamnocephalis sphaerospora</name>
    <dbReference type="NCBI Taxonomy" id="78915"/>
    <lineage>
        <taxon>Eukaryota</taxon>
        <taxon>Fungi</taxon>
        <taxon>Fungi incertae sedis</taxon>
        <taxon>Zoopagomycota</taxon>
        <taxon>Zoopagomycotina</taxon>
        <taxon>Zoopagomycetes</taxon>
        <taxon>Zoopagales</taxon>
        <taxon>Sigmoideomycetaceae</taxon>
        <taxon>Thamnocephalis</taxon>
    </lineage>
</organism>
<dbReference type="AlphaFoldDB" id="A0A4P9XUR2"/>
<comment type="similarity">
    <text evidence="1 5">Belongs to the GcvH family.</text>
</comment>
<dbReference type="PROSITE" id="PS50968">
    <property type="entry name" value="BIOTINYL_LIPOYL"/>
    <property type="match status" value="1"/>
</dbReference>
<evidence type="ECO:0000256" key="2">
    <source>
        <dbReference type="ARBA" id="ARBA00022823"/>
    </source>
</evidence>
<evidence type="ECO:0000313" key="8">
    <source>
        <dbReference type="Proteomes" id="UP000271241"/>
    </source>
</evidence>
<keyword evidence="8" id="KW-1185">Reference proteome</keyword>